<evidence type="ECO:0000313" key="1">
    <source>
        <dbReference type="EMBL" id="EJF37415.1"/>
    </source>
</evidence>
<proteinExistence type="predicted"/>
<dbReference type="AlphaFoldDB" id="J1GWD4"/>
<feature type="non-terminal residue" evidence="1">
    <location>
        <position position="37"/>
    </location>
</feature>
<evidence type="ECO:0000313" key="2">
    <source>
        <dbReference type="Proteomes" id="UP000002941"/>
    </source>
</evidence>
<comment type="caution">
    <text evidence="1">The sequence shown here is derived from an EMBL/GenBank/DDBJ whole genome shotgun (WGS) entry which is preliminary data.</text>
</comment>
<accession>J1GWD4</accession>
<gene>
    <name evidence="1" type="ORF">HMPREF1318_3096</name>
</gene>
<keyword evidence="2" id="KW-1185">Reference proteome</keyword>
<reference evidence="1 2" key="1">
    <citation type="submission" date="2012-05" db="EMBL/GenBank/DDBJ databases">
        <authorList>
            <person name="Harkins D.M."/>
            <person name="Madupu R."/>
            <person name="Durkin A.S."/>
            <person name="Torralba M."/>
            <person name="Methe B."/>
            <person name="Sutton G.G."/>
            <person name="Nelson K.E."/>
        </authorList>
    </citation>
    <scope>NUCLEOTIDE SEQUENCE [LARGE SCALE GENOMIC DNA]</scope>
    <source>
        <strain evidence="1 2">F0489</strain>
    </source>
</reference>
<sequence length="37" mass="4378">MDSDTFTPEEELDAHLATMKWLEEQRINGHEILTFQT</sequence>
<dbReference type="Proteomes" id="UP000002941">
    <property type="component" value="Unassembled WGS sequence"/>
</dbReference>
<name>J1GWD4_9ACTO</name>
<organism evidence="1 2">
    <name type="scientific">Actinomyces massiliensis F0489</name>
    <dbReference type="NCBI Taxonomy" id="1125718"/>
    <lineage>
        <taxon>Bacteria</taxon>
        <taxon>Bacillati</taxon>
        <taxon>Actinomycetota</taxon>
        <taxon>Actinomycetes</taxon>
        <taxon>Actinomycetales</taxon>
        <taxon>Actinomycetaceae</taxon>
        <taxon>Actinomyces</taxon>
    </lineage>
</organism>
<protein>
    <submittedName>
        <fullName evidence="1">Uncharacterized protein</fullName>
    </submittedName>
</protein>
<dbReference type="EMBL" id="AKFT01000206">
    <property type="protein sequence ID" value="EJF37415.1"/>
    <property type="molecule type" value="Genomic_DNA"/>
</dbReference>